<dbReference type="PRINTS" id="PR00081">
    <property type="entry name" value="GDHRDH"/>
</dbReference>
<keyword evidence="4" id="KW-1185">Reference proteome</keyword>
<dbReference type="InterPro" id="IPR036291">
    <property type="entry name" value="NAD(P)-bd_dom_sf"/>
</dbReference>
<dbReference type="CDD" id="cd05233">
    <property type="entry name" value="SDR_c"/>
    <property type="match status" value="1"/>
</dbReference>
<organism evidence="3 4">
    <name type="scientific">Pirellula staleyi (strain ATCC 27377 / DSM 6068 / ICPB 4128)</name>
    <name type="common">Pirella staleyi</name>
    <dbReference type="NCBI Taxonomy" id="530564"/>
    <lineage>
        <taxon>Bacteria</taxon>
        <taxon>Pseudomonadati</taxon>
        <taxon>Planctomycetota</taxon>
        <taxon>Planctomycetia</taxon>
        <taxon>Pirellulales</taxon>
        <taxon>Pirellulaceae</taxon>
        <taxon>Pirellula</taxon>
    </lineage>
</organism>
<dbReference type="SUPFAM" id="SSF51735">
    <property type="entry name" value="NAD(P)-binding Rossmann-fold domains"/>
    <property type="match status" value="1"/>
</dbReference>
<protein>
    <submittedName>
        <fullName evidence="3">Short-chain dehydrogenase/reductase SDR</fullName>
    </submittedName>
</protein>
<dbReference type="PROSITE" id="PS00061">
    <property type="entry name" value="ADH_SHORT"/>
    <property type="match status" value="1"/>
</dbReference>
<dbReference type="PANTHER" id="PTHR42760:SF133">
    <property type="entry name" value="3-OXOACYL-[ACYL-CARRIER-PROTEIN] REDUCTASE"/>
    <property type="match status" value="1"/>
</dbReference>
<dbReference type="AlphaFoldDB" id="D2R547"/>
<dbReference type="eggNOG" id="COG1028">
    <property type="taxonomic scope" value="Bacteria"/>
</dbReference>
<dbReference type="PANTHER" id="PTHR42760">
    <property type="entry name" value="SHORT-CHAIN DEHYDROGENASES/REDUCTASES FAMILY MEMBER"/>
    <property type="match status" value="1"/>
</dbReference>
<dbReference type="KEGG" id="psl:Psta_4362"/>
<dbReference type="InterPro" id="IPR020904">
    <property type="entry name" value="Sc_DH/Rdtase_CS"/>
</dbReference>
<proteinExistence type="inferred from homology"/>
<dbReference type="GO" id="GO:0016616">
    <property type="term" value="F:oxidoreductase activity, acting on the CH-OH group of donors, NAD or NADP as acceptor"/>
    <property type="evidence" value="ECO:0007669"/>
    <property type="project" value="TreeGrafter"/>
</dbReference>
<dbReference type="GO" id="GO:0048038">
    <property type="term" value="F:quinone binding"/>
    <property type="evidence" value="ECO:0007669"/>
    <property type="project" value="TreeGrafter"/>
</dbReference>
<dbReference type="NCBIfam" id="NF005559">
    <property type="entry name" value="PRK07231.1"/>
    <property type="match status" value="1"/>
</dbReference>
<dbReference type="OrthoDB" id="9803333at2"/>
<dbReference type="STRING" id="530564.Psta_4362"/>
<evidence type="ECO:0000256" key="2">
    <source>
        <dbReference type="ARBA" id="ARBA00023002"/>
    </source>
</evidence>
<dbReference type="Pfam" id="PF13561">
    <property type="entry name" value="adh_short_C2"/>
    <property type="match status" value="1"/>
</dbReference>
<dbReference type="Proteomes" id="UP000001887">
    <property type="component" value="Chromosome"/>
</dbReference>
<sequence>MEFETEPLTSHERAPATRRFEGKVALITGGSDRGIGGAIALQMASEGASVAIISREEPARLMKQLSRLGEGAVYTAGDVCQAADVRRVIDECMSEFGKIDILVNNAGVEFAAQLENHEEASFRELIDVNLIGAISMSRAVLPLLTEPGGVIVNIASALALGGCNGFSVYSASKAGLIGFTQSLAWELAPKKMRVVAVAPGMVHTPMVHKHSERLTPEVWRQIEACHPLGMGLPRDVAAAVAFLASDDARWITGVALPLGFAPSFPLPTSPLLGG</sequence>
<accession>D2R547</accession>
<dbReference type="FunFam" id="3.40.50.720:FF:000084">
    <property type="entry name" value="Short-chain dehydrogenase reductase"/>
    <property type="match status" value="1"/>
</dbReference>
<evidence type="ECO:0000256" key="1">
    <source>
        <dbReference type="ARBA" id="ARBA00006484"/>
    </source>
</evidence>
<dbReference type="InterPro" id="IPR002347">
    <property type="entry name" value="SDR_fam"/>
</dbReference>
<keyword evidence="2" id="KW-0560">Oxidoreductase</keyword>
<gene>
    <name evidence="3" type="ordered locus">Psta_4362</name>
</gene>
<reference evidence="3 4" key="1">
    <citation type="journal article" date="2009" name="Stand. Genomic Sci.">
        <title>Complete genome sequence of Pirellula staleyi type strain (ATCC 27377).</title>
        <authorList>
            <person name="Clum A."/>
            <person name="Tindall B.J."/>
            <person name="Sikorski J."/>
            <person name="Ivanova N."/>
            <person name="Mavrommatis K."/>
            <person name="Lucas S."/>
            <person name="Glavina del Rio T."/>
            <person name="Nolan M."/>
            <person name="Chen F."/>
            <person name="Tice H."/>
            <person name="Pitluck S."/>
            <person name="Cheng J.F."/>
            <person name="Chertkov O."/>
            <person name="Brettin T."/>
            <person name="Han C."/>
            <person name="Detter J.C."/>
            <person name="Kuske C."/>
            <person name="Bruce D."/>
            <person name="Goodwin L."/>
            <person name="Ovchinikova G."/>
            <person name="Pati A."/>
            <person name="Mikhailova N."/>
            <person name="Chen A."/>
            <person name="Palaniappan K."/>
            <person name="Land M."/>
            <person name="Hauser L."/>
            <person name="Chang Y.J."/>
            <person name="Jeffries C.D."/>
            <person name="Chain P."/>
            <person name="Rohde M."/>
            <person name="Goker M."/>
            <person name="Bristow J."/>
            <person name="Eisen J.A."/>
            <person name="Markowitz V."/>
            <person name="Hugenholtz P."/>
            <person name="Kyrpides N.C."/>
            <person name="Klenk H.P."/>
            <person name="Lapidus A."/>
        </authorList>
    </citation>
    <scope>NUCLEOTIDE SEQUENCE [LARGE SCALE GENOMIC DNA]</scope>
    <source>
        <strain evidence="4">ATCC 27377 / DSM 6068 / ICPB 4128</strain>
    </source>
</reference>
<dbReference type="HOGENOM" id="CLU_010194_1_3_0"/>
<evidence type="ECO:0000313" key="4">
    <source>
        <dbReference type="Proteomes" id="UP000001887"/>
    </source>
</evidence>
<evidence type="ECO:0000313" key="3">
    <source>
        <dbReference type="EMBL" id="ADB19009.1"/>
    </source>
</evidence>
<name>D2R547_PIRSD</name>
<comment type="similarity">
    <text evidence="1">Belongs to the short-chain dehydrogenases/reductases (SDR) family.</text>
</comment>
<dbReference type="Gene3D" id="3.40.50.720">
    <property type="entry name" value="NAD(P)-binding Rossmann-like Domain"/>
    <property type="match status" value="1"/>
</dbReference>
<dbReference type="EMBL" id="CP001848">
    <property type="protein sequence ID" value="ADB19009.1"/>
    <property type="molecule type" value="Genomic_DNA"/>
</dbReference>
<dbReference type="PRINTS" id="PR00080">
    <property type="entry name" value="SDRFAMILY"/>
</dbReference>
<dbReference type="GO" id="GO:0006633">
    <property type="term" value="P:fatty acid biosynthetic process"/>
    <property type="evidence" value="ECO:0007669"/>
    <property type="project" value="TreeGrafter"/>
</dbReference>